<organism evidence="3 4">
    <name type="scientific">Byssothecium circinans</name>
    <dbReference type="NCBI Taxonomy" id="147558"/>
    <lineage>
        <taxon>Eukaryota</taxon>
        <taxon>Fungi</taxon>
        <taxon>Dikarya</taxon>
        <taxon>Ascomycota</taxon>
        <taxon>Pezizomycotina</taxon>
        <taxon>Dothideomycetes</taxon>
        <taxon>Pleosporomycetidae</taxon>
        <taxon>Pleosporales</taxon>
        <taxon>Massarineae</taxon>
        <taxon>Massarinaceae</taxon>
        <taxon>Byssothecium</taxon>
    </lineage>
</organism>
<feature type="domain" description="NADP-dependent oxidoreductase" evidence="2">
    <location>
        <begin position="83"/>
        <end position="190"/>
    </location>
</feature>
<proteinExistence type="predicted"/>
<evidence type="ECO:0000256" key="1">
    <source>
        <dbReference type="ARBA" id="ARBA00023002"/>
    </source>
</evidence>
<dbReference type="InterPro" id="IPR023210">
    <property type="entry name" value="NADP_OxRdtase_dom"/>
</dbReference>
<dbReference type="SUPFAM" id="SSF51430">
    <property type="entry name" value="NAD(P)-linked oxidoreductase"/>
    <property type="match status" value="1"/>
</dbReference>
<dbReference type="InterPro" id="IPR036812">
    <property type="entry name" value="NAD(P)_OxRdtase_dom_sf"/>
</dbReference>
<keyword evidence="4" id="KW-1185">Reference proteome</keyword>
<dbReference type="InterPro" id="IPR020471">
    <property type="entry name" value="AKR"/>
</dbReference>
<keyword evidence="1" id="KW-0560">Oxidoreductase</keyword>
<dbReference type="PANTHER" id="PTHR43364">
    <property type="entry name" value="NADH-SPECIFIC METHYLGLYOXAL REDUCTASE-RELATED"/>
    <property type="match status" value="1"/>
</dbReference>
<dbReference type="GO" id="GO:0016491">
    <property type="term" value="F:oxidoreductase activity"/>
    <property type="evidence" value="ECO:0007669"/>
    <property type="project" value="UniProtKB-KW"/>
</dbReference>
<name>A0A6A5U9A6_9PLEO</name>
<dbReference type="InterPro" id="IPR050523">
    <property type="entry name" value="AKR_Detox_Biosynth"/>
</dbReference>
<dbReference type="Pfam" id="PF00248">
    <property type="entry name" value="Aldo_ket_red"/>
    <property type="match status" value="1"/>
</dbReference>
<sequence length="278" mass="30787">MALITPNTGIINPYDTHTSIVQNTLQNGLSAGISAVSGAHVHRKPNSVPKDFDGLATVMPQDWMLTGKTRVTYKGKNGEKHCVSKCINFIDTAQVYGSGESEKICGKLVQKMNREDFVIQDKFYVVLQVTDVLHPASSPVKQLERSLKKMGLDYIDIYLVHGPIHLQTYSMIAKGTAECVDKGLTKCRGIVFQSYSSLAQGRLTKKYSVENPPPKQHRSSSYNMKDIEPVIDVLRRIADKRGKSISSVALYYNLCKGITPVFGIRKSEQAEQSCQCLG</sequence>
<dbReference type="Proteomes" id="UP000800035">
    <property type="component" value="Unassembled WGS sequence"/>
</dbReference>
<dbReference type="AlphaFoldDB" id="A0A6A5U9A6"/>
<evidence type="ECO:0000259" key="2">
    <source>
        <dbReference type="Pfam" id="PF00248"/>
    </source>
</evidence>
<dbReference type="Gene3D" id="3.20.20.100">
    <property type="entry name" value="NADP-dependent oxidoreductase domain"/>
    <property type="match status" value="2"/>
</dbReference>
<gene>
    <name evidence="3" type="ORF">CC80DRAFT_580789</name>
</gene>
<reference evidence="3" key="1">
    <citation type="journal article" date="2020" name="Stud. Mycol.">
        <title>101 Dothideomycetes genomes: a test case for predicting lifestyles and emergence of pathogens.</title>
        <authorList>
            <person name="Haridas S."/>
            <person name="Albert R."/>
            <person name="Binder M."/>
            <person name="Bloem J."/>
            <person name="Labutti K."/>
            <person name="Salamov A."/>
            <person name="Andreopoulos B."/>
            <person name="Baker S."/>
            <person name="Barry K."/>
            <person name="Bills G."/>
            <person name="Bluhm B."/>
            <person name="Cannon C."/>
            <person name="Castanera R."/>
            <person name="Culley D."/>
            <person name="Daum C."/>
            <person name="Ezra D."/>
            <person name="Gonzalez J."/>
            <person name="Henrissat B."/>
            <person name="Kuo A."/>
            <person name="Liang C."/>
            <person name="Lipzen A."/>
            <person name="Lutzoni F."/>
            <person name="Magnuson J."/>
            <person name="Mondo S."/>
            <person name="Nolan M."/>
            <person name="Ohm R."/>
            <person name="Pangilinan J."/>
            <person name="Park H.-J."/>
            <person name="Ramirez L."/>
            <person name="Alfaro M."/>
            <person name="Sun H."/>
            <person name="Tritt A."/>
            <person name="Yoshinaga Y."/>
            <person name="Zwiers L.-H."/>
            <person name="Turgeon B."/>
            <person name="Goodwin S."/>
            <person name="Spatafora J."/>
            <person name="Crous P."/>
            <person name="Grigoriev I."/>
        </authorList>
    </citation>
    <scope>NUCLEOTIDE SEQUENCE</scope>
    <source>
        <strain evidence="3">CBS 675.92</strain>
    </source>
</reference>
<dbReference type="OrthoDB" id="1659429at2759"/>
<evidence type="ECO:0000313" key="4">
    <source>
        <dbReference type="Proteomes" id="UP000800035"/>
    </source>
</evidence>
<protein>
    <submittedName>
        <fullName evidence="3">Aldo/keto reductase</fullName>
    </submittedName>
</protein>
<accession>A0A6A5U9A6</accession>
<dbReference type="PRINTS" id="PR00069">
    <property type="entry name" value="ALDKETRDTASE"/>
</dbReference>
<dbReference type="PANTHER" id="PTHR43364:SF4">
    <property type="entry name" value="NAD(P)-LINKED OXIDOREDUCTASE SUPERFAMILY PROTEIN"/>
    <property type="match status" value="1"/>
</dbReference>
<dbReference type="EMBL" id="ML976982">
    <property type="protein sequence ID" value="KAF1960910.1"/>
    <property type="molecule type" value="Genomic_DNA"/>
</dbReference>
<evidence type="ECO:0000313" key="3">
    <source>
        <dbReference type="EMBL" id="KAF1960910.1"/>
    </source>
</evidence>